<dbReference type="AlphaFoldDB" id="A0A315Z6V0"/>
<evidence type="ECO:0008006" key="4">
    <source>
        <dbReference type="Google" id="ProtNLM"/>
    </source>
</evidence>
<feature type="signal peptide" evidence="1">
    <location>
        <begin position="1"/>
        <end position="22"/>
    </location>
</feature>
<sequence>MKNLFSIFLLTFIALNVSTSYAQKRVIEVPEPFIEKGTWLIGGDFAYNTKSYHNFDALLGLMGNTTSENYNFKVSPFAAYFIKDDMAIGGRFVYQRKKSLGSSEILSDTPTSYDDISQRFSTKIFMRNYLRLGTSNRFALFNETSIGHSYEEKQSIATIDGETNGSFSRINALEIGVSPGLVAFINDFTAVEVSLNVLGFSTEWETKTENQVDTSTRTSSSADFMIDLLSLNIGVSFYF</sequence>
<name>A0A315Z6V0_SEDFL</name>
<gene>
    <name evidence="2" type="ORF">BC781_105226</name>
</gene>
<comment type="caution">
    <text evidence="2">The sequence shown here is derived from an EMBL/GenBank/DDBJ whole genome shotgun (WGS) entry which is preliminary data.</text>
</comment>
<evidence type="ECO:0000313" key="2">
    <source>
        <dbReference type="EMBL" id="PWJ40158.1"/>
    </source>
</evidence>
<organism evidence="2 3">
    <name type="scientific">Sediminitomix flava</name>
    <dbReference type="NCBI Taxonomy" id="379075"/>
    <lineage>
        <taxon>Bacteria</taxon>
        <taxon>Pseudomonadati</taxon>
        <taxon>Bacteroidota</taxon>
        <taxon>Cytophagia</taxon>
        <taxon>Cytophagales</taxon>
        <taxon>Flammeovirgaceae</taxon>
        <taxon>Sediminitomix</taxon>
    </lineage>
</organism>
<dbReference type="Proteomes" id="UP000245535">
    <property type="component" value="Unassembled WGS sequence"/>
</dbReference>
<feature type="chain" id="PRO_5016266524" description="Outer membrane protein with beta-barrel domain" evidence="1">
    <location>
        <begin position="23"/>
        <end position="239"/>
    </location>
</feature>
<protein>
    <recommendedName>
        <fullName evidence="4">Outer membrane protein with beta-barrel domain</fullName>
    </recommendedName>
</protein>
<keyword evidence="1" id="KW-0732">Signal</keyword>
<dbReference type="EMBL" id="QGDO01000005">
    <property type="protein sequence ID" value="PWJ40158.1"/>
    <property type="molecule type" value="Genomic_DNA"/>
</dbReference>
<reference evidence="2 3" key="1">
    <citation type="submission" date="2018-03" db="EMBL/GenBank/DDBJ databases">
        <title>Genomic Encyclopedia of Archaeal and Bacterial Type Strains, Phase II (KMG-II): from individual species to whole genera.</title>
        <authorList>
            <person name="Goeker M."/>
        </authorList>
    </citation>
    <scope>NUCLEOTIDE SEQUENCE [LARGE SCALE GENOMIC DNA]</scope>
    <source>
        <strain evidence="2 3">DSM 28229</strain>
    </source>
</reference>
<evidence type="ECO:0000256" key="1">
    <source>
        <dbReference type="SAM" id="SignalP"/>
    </source>
</evidence>
<keyword evidence="3" id="KW-1185">Reference proteome</keyword>
<dbReference type="RefSeq" id="WP_109620635.1">
    <property type="nucleotide sequence ID" value="NZ_QGDO01000005.1"/>
</dbReference>
<dbReference type="OrthoDB" id="1427853at2"/>
<evidence type="ECO:0000313" key="3">
    <source>
        <dbReference type="Proteomes" id="UP000245535"/>
    </source>
</evidence>
<accession>A0A315Z6V0</accession>
<proteinExistence type="predicted"/>